<evidence type="ECO:0000259" key="7">
    <source>
        <dbReference type="PROSITE" id="PS50850"/>
    </source>
</evidence>
<keyword evidence="4 6" id="KW-1133">Transmembrane helix</keyword>
<feature type="transmembrane region" description="Helical" evidence="6">
    <location>
        <begin position="426"/>
        <end position="447"/>
    </location>
</feature>
<feature type="transmembrane region" description="Helical" evidence="6">
    <location>
        <begin position="371"/>
        <end position="394"/>
    </location>
</feature>
<feature type="transmembrane region" description="Helical" evidence="6">
    <location>
        <begin position="88"/>
        <end position="104"/>
    </location>
</feature>
<dbReference type="Proteomes" id="UP000215595">
    <property type="component" value="Unassembled WGS sequence"/>
</dbReference>
<feature type="transmembrane region" description="Helical" evidence="6">
    <location>
        <begin position="189"/>
        <end position="207"/>
    </location>
</feature>
<organism evidence="8 9">
    <name type="scientific">Brevundimonas subvibrioides</name>
    <dbReference type="NCBI Taxonomy" id="74313"/>
    <lineage>
        <taxon>Bacteria</taxon>
        <taxon>Pseudomonadati</taxon>
        <taxon>Pseudomonadota</taxon>
        <taxon>Alphaproteobacteria</taxon>
        <taxon>Caulobacterales</taxon>
        <taxon>Caulobacteraceae</taxon>
        <taxon>Brevundimonas</taxon>
    </lineage>
</organism>
<dbReference type="GO" id="GO:0022857">
    <property type="term" value="F:transmembrane transporter activity"/>
    <property type="evidence" value="ECO:0007669"/>
    <property type="project" value="InterPro"/>
</dbReference>
<reference evidence="8 9" key="1">
    <citation type="submission" date="2017-03" db="EMBL/GenBank/DDBJ databases">
        <title>Lifting the veil on microbial sulfur biogeochemistry in mining wastewaters.</title>
        <authorList>
            <person name="Kantor R.S."/>
            <person name="Colenbrander Nelson T."/>
            <person name="Marshall S."/>
            <person name="Bennett D."/>
            <person name="Apte S."/>
            <person name="Camacho D."/>
            <person name="Thomas B.C."/>
            <person name="Warren L.A."/>
            <person name="Banfield J.F."/>
        </authorList>
    </citation>
    <scope>NUCLEOTIDE SEQUENCE [LARGE SCALE GENOMIC DNA]</scope>
    <source>
        <strain evidence="8">32-69-9</strain>
    </source>
</reference>
<comment type="caution">
    <text evidence="8">The sequence shown here is derived from an EMBL/GenBank/DDBJ whole genome shotgun (WGS) entry which is preliminary data.</text>
</comment>
<accession>A0A258FTW2</accession>
<feature type="transmembrane region" description="Helical" evidence="6">
    <location>
        <begin position="491"/>
        <end position="510"/>
    </location>
</feature>
<keyword evidence="5 6" id="KW-0472">Membrane</keyword>
<feature type="transmembrane region" description="Helical" evidence="6">
    <location>
        <begin position="282"/>
        <end position="302"/>
    </location>
</feature>
<dbReference type="InterPro" id="IPR011701">
    <property type="entry name" value="MFS"/>
</dbReference>
<dbReference type="InterPro" id="IPR036259">
    <property type="entry name" value="MFS_trans_sf"/>
</dbReference>
<evidence type="ECO:0000256" key="6">
    <source>
        <dbReference type="SAM" id="Phobius"/>
    </source>
</evidence>
<feature type="transmembrane region" description="Helical" evidence="6">
    <location>
        <begin position="459"/>
        <end position="485"/>
    </location>
</feature>
<keyword evidence="3 6" id="KW-0812">Transmembrane</keyword>
<dbReference type="EMBL" id="NCEB01000005">
    <property type="protein sequence ID" value="OYX35182.1"/>
    <property type="molecule type" value="Genomic_DNA"/>
</dbReference>
<dbReference type="GO" id="GO:0016020">
    <property type="term" value="C:membrane"/>
    <property type="evidence" value="ECO:0007669"/>
    <property type="project" value="UniProtKB-SubCell"/>
</dbReference>
<evidence type="ECO:0000256" key="2">
    <source>
        <dbReference type="ARBA" id="ARBA00022448"/>
    </source>
</evidence>
<evidence type="ECO:0000313" key="8">
    <source>
        <dbReference type="EMBL" id="OYX35182.1"/>
    </source>
</evidence>
<evidence type="ECO:0000313" key="9">
    <source>
        <dbReference type="Proteomes" id="UP000215595"/>
    </source>
</evidence>
<comment type="subcellular location">
    <subcellularLocation>
        <location evidence="1">Membrane</location>
        <topology evidence="1">Multi-pass membrane protein</topology>
    </subcellularLocation>
</comment>
<dbReference type="Pfam" id="PF07690">
    <property type="entry name" value="MFS_1"/>
    <property type="match status" value="1"/>
</dbReference>
<feature type="transmembrane region" description="Helical" evidence="6">
    <location>
        <begin position="239"/>
        <end position="260"/>
    </location>
</feature>
<dbReference type="SUPFAM" id="SSF103473">
    <property type="entry name" value="MFS general substrate transporter"/>
    <property type="match status" value="1"/>
</dbReference>
<feature type="transmembrane region" description="Helical" evidence="6">
    <location>
        <begin position="328"/>
        <end position="351"/>
    </location>
</feature>
<evidence type="ECO:0000256" key="1">
    <source>
        <dbReference type="ARBA" id="ARBA00004141"/>
    </source>
</evidence>
<dbReference type="AlphaFoldDB" id="A0A258FTW2"/>
<evidence type="ECO:0000256" key="5">
    <source>
        <dbReference type="ARBA" id="ARBA00023136"/>
    </source>
</evidence>
<sequence>MTLSATFPTSRPRLTRLAIWNMCVGFFGIQIGFGLQNANTSRIFQTLGAEVDSLAILWIAAPLTGLIVQPIIGHFSDKTWGPLGRRRPYFLFGAIATTLALVFMPNAPVLWMAAATLWIMDAAINVTMEPFRAFVGDNLPEEQRATGYAMQSFFIGTGAVFASSLPWMLAQVGVANTAPEGIVPDSVRISFYVGAAFMLTAVLWTVFSTREYSPEQIDAFEGARPAPLADHEQRPASSYLSGGLIWLAIGALAFLAVWFVRDQAAALPAGIEDWRKAVGKELYVLAGFVAAFGALQLLVAGFRRAARSNGLTEILDDMFAMPETMRGLAVVQFFSWFALFAMWIYTTAAVTAVHFGSSDTTSSAYNEGADWVGVLFGIYNGVAALVAFGLPVLARRIGRRGAHAVALTMGGLGLIGIFLIRDPQMLWLPMVGVGIAWASIVSMPYAILSSTVPGRKMGVYMGVFNIFIVVPQLVAATLLGLMLNALFQSQAIWALVVGGMSFFIAAAMSLRVKEVRP</sequence>
<protein>
    <submittedName>
        <fullName evidence="8">MFS transporter</fullName>
    </submittedName>
</protein>
<feature type="transmembrane region" description="Helical" evidence="6">
    <location>
        <begin position="55"/>
        <end position="76"/>
    </location>
</feature>
<dbReference type="Gene3D" id="1.20.1250.20">
    <property type="entry name" value="MFS general substrate transporter like domains"/>
    <property type="match status" value="2"/>
</dbReference>
<evidence type="ECO:0000256" key="3">
    <source>
        <dbReference type="ARBA" id="ARBA00022692"/>
    </source>
</evidence>
<keyword evidence="2" id="KW-0813">Transport</keyword>
<evidence type="ECO:0000256" key="4">
    <source>
        <dbReference type="ARBA" id="ARBA00022989"/>
    </source>
</evidence>
<dbReference type="InterPro" id="IPR020846">
    <property type="entry name" value="MFS_dom"/>
</dbReference>
<dbReference type="PANTHER" id="PTHR19432:SF35">
    <property type="entry name" value="SOLUTE CARRIER FAMILY 45 MEMBER 3 ISOFORM X1"/>
    <property type="match status" value="1"/>
</dbReference>
<dbReference type="PANTHER" id="PTHR19432">
    <property type="entry name" value="SUGAR TRANSPORTER"/>
    <property type="match status" value="1"/>
</dbReference>
<gene>
    <name evidence="8" type="ORF">B7Z01_03175</name>
</gene>
<proteinExistence type="predicted"/>
<dbReference type="PROSITE" id="PS50850">
    <property type="entry name" value="MFS"/>
    <property type="match status" value="1"/>
</dbReference>
<feature type="transmembrane region" description="Helical" evidence="6">
    <location>
        <begin position="17"/>
        <end position="35"/>
    </location>
</feature>
<feature type="transmembrane region" description="Helical" evidence="6">
    <location>
        <begin position="401"/>
        <end position="420"/>
    </location>
</feature>
<name>A0A258FTW2_9CAUL</name>
<feature type="transmembrane region" description="Helical" evidence="6">
    <location>
        <begin position="148"/>
        <end position="169"/>
    </location>
</feature>
<feature type="domain" description="Major facilitator superfamily (MFS) profile" evidence="7">
    <location>
        <begin position="324"/>
        <end position="517"/>
    </location>
</feature>